<evidence type="ECO:0000313" key="8">
    <source>
        <dbReference type="Proteomes" id="UP001569153"/>
    </source>
</evidence>
<keyword evidence="5" id="KW-0472">Membrane</keyword>
<comment type="caution">
    <text evidence="7">The sequence shown here is derived from an EMBL/GenBank/DDBJ whole genome shotgun (WGS) entry which is preliminary data.</text>
</comment>
<dbReference type="InterPro" id="IPR004089">
    <property type="entry name" value="MCPsignal_dom"/>
</dbReference>
<evidence type="ECO:0000256" key="4">
    <source>
        <dbReference type="PROSITE-ProRule" id="PRU00284"/>
    </source>
</evidence>
<dbReference type="CDD" id="cd11386">
    <property type="entry name" value="MCP_signal"/>
    <property type="match status" value="1"/>
</dbReference>
<dbReference type="Gene3D" id="3.30.450.20">
    <property type="entry name" value="PAS domain"/>
    <property type="match status" value="1"/>
</dbReference>
<dbReference type="Pfam" id="PF08447">
    <property type="entry name" value="PAS_3"/>
    <property type="match status" value="1"/>
</dbReference>
<keyword evidence="8" id="KW-1185">Reference proteome</keyword>
<evidence type="ECO:0000256" key="1">
    <source>
        <dbReference type="ARBA" id="ARBA00004370"/>
    </source>
</evidence>
<evidence type="ECO:0000256" key="3">
    <source>
        <dbReference type="ARBA" id="ARBA00029447"/>
    </source>
</evidence>
<dbReference type="Pfam" id="PF00015">
    <property type="entry name" value="MCPsignal"/>
    <property type="match status" value="1"/>
</dbReference>
<dbReference type="InterPro" id="IPR035965">
    <property type="entry name" value="PAS-like_dom_sf"/>
</dbReference>
<organism evidence="7 8">
    <name type="scientific">Vibrio cortegadensis</name>
    <dbReference type="NCBI Taxonomy" id="1328770"/>
    <lineage>
        <taxon>Bacteria</taxon>
        <taxon>Pseudomonadati</taxon>
        <taxon>Pseudomonadota</taxon>
        <taxon>Gammaproteobacteria</taxon>
        <taxon>Vibrionales</taxon>
        <taxon>Vibrionaceae</taxon>
        <taxon>Vibrio</taxon>
    </lineage>
</organism>
<dbReference type="SUPFAM" id="SSF58104">
    <property type="entry name" value="Methyl-accepting chemotaxis protein (MCP) signaling domain"/>
    <property type="match status" value="1"/>
</dbReference>
<feature type="domain" description="Methyl-accepting transducer" evidence="6">
    <location>
        <begin position="242"/>
        <end position="478"/>
    </location>
</feature>
<keyword evidence="2 4" id="KW-0807">Transducer</keyword>
<dbReference type="InterPro" id="IPR013655">
    <property type="entry name" value="PAS_fold_3"/>
</dbReference>
<dbReference type="Proteomes" id="UP001569153">
    <property type="component" value="Unassembled WGS sequence"/>
</dbReference>
<dbReference type="Gene3D" id="1.10.287.950">
    <property type="entry name" value="Methyl-accepting chemotaxis protein"/>
    <property type="match status" value="1"/>
</dbReference>
<evidence type="ECO:0000256" key="2">
    <source>
        <dbReference type="ARBA" id="ARBA00023224"/>
    </source>
</evidence>
<dbReference type="PANTHER" id="PTHR32089:SF112">
    <property type="entry name" value="LYSOZYME-LIKE PROTEIN-RELATED"/>
    <property type="match status" value="1"/>
</dbReference>
<evidence type="ECO:0000259" key="6">
    <source>
        <dbReference type="PROSITE" id="PS50111"/>
    </source>
</evidence>
<dbReference type="SMART" id="SM00283">
    <property type="entry name" value="MA"/>
    <property type="match status" value="1"/>
</dbReference>
<dbReference type="InterPro" id="IPR000014">
    <property type="entry name" value="PAS"/>
</dbReference>
<evidence type="ECO:0000313" key="7">
    <source>
        <dbReference type="EMBL" id="MEZ8194390.1"/>
    </source>
</evidence>
<dbReference type="PRINTS" id="PR00260">
    <property type="entry name" value="CHEMTRNSDUCR"/>
</dbReference>
<protein>
    <submittedName>
        <fullName evidence="7">Methyl-accepting chemotaxis protein</fullName>
    </submittedName>
</protein>
<dbReference type="PROSITE" id="PS50111">
    <property type="entry name" value="CHEMOTAXIS_TRANSDUC_2"/>
    <property type="match status" value="1"/>
</dbReference>
<proteinExistence type="inferred from homology"/>
<gene>
    <name evidence="7" type="ORF">ACED38_05740</name>
</gene>
<evidence type="ECO:0000256" key="5">
    <source>
        <dbReference type="SAM" id="Phobius"/>
    </source>
</evidence>
<dbReference type="NCBIfam" id="TIGR00229">
    <property type="entry name" value="sensory_box"/>
    <property type="match status" value="1"/>
</dbReference>
<dbReference type="PANTHER" id="PTHR32089">
    <property type="entry name" value="METHYL-ACCEPTING CHEMOTAXIS PROTEIN MCPB"/>
    <property type="match status" value="1"/>
</dbReference>
<keyword evidence="5" id="KW-0812">Transmembrane</keyword>
<dbReference type="CDD" id="cd00130">
    <property type="entry name" value="PAS"/>
    <property type="match status" value="1"/>
</dbReference>
<feature type="transmembrane region" description="Helical" evidence="5">
    <location>
        <begin position="140"/>
        <end position="161"/>
    </location>
</feature>
<comment type="subcellular location">
    <subcellularLocation>
        <location evidence="1">Membrane</location>
    </subcellularLocation>
</comment>
<dbReference type="EMBL" id="JBGOOT010000003">
    <property type="protein sequence ID" value="MEZ8194390.1"/>
    <property type="molecule type" value="Genomic_DNA"/>
</dbReference>
<reference evidence="7 8" key="1">
    <citation type="submission" date="2024-06" db="EMBL/GenBank/DDBJ databases">
        <authorList>
            <person name="Steensen K."/>
            <person name="Seneca J."/>
            <person name="Bartlau N."/>
            <person name="Yu A.X."/>
            <person name="Polz M.F."/>
        </authorList>
    </citation>
    <scope>NUCLEOTIDE SEQUENCE [LARGE SCALE GENOMIC DNA]</scope>
    <source>
        <strain evidence="7 8">FF146</strain>
    </source>
</reference>
<keyword evidence="5" id="KW-1133">Transmembrane helix</keyword>
<sequence>MRNDFNKEYAKDANLISTTDPSSLITYANHDFCHVAEYEMDELIGKPHNVVRHSDMPKQAFAQMWQYLKAGKSWMGLVKNQCQGDKHYWVSAFVTPIKGEDGETVEYQSVRSRPTEAQTERASQLYANMNKGKMNIGKRISYHFIQYVFFAAFLALFFGLIASQQQILFGAIGLVLTCALGGITALQNKRFKVLRKIAQDSYSNPLMEKPYTGCFDDYSEIELALLMKKSELRAVSGRATDTAGKILISAEDEFGTIQSMGQSLNQQCQETEQVATAVEELTHSIHEVASSAAAASRLTEEANEESAKGLECISATINSVNELASELDNSRKVIHQLSLNSQKIESILEVISSISDQTNLLALNAAIEAARAGEAGRGFAVVADEVRNLASKTGDSTNEIQEMITQLQQTATEAVSAMERGEVLSEQCKMRADDTGEVLNQISEKLFKVSDSSHQIAAAVEEQATVTNEINHNVANIKELADETSATSESSIARTSRLVDDIEALQRLIKQFQS</sequence>
<name>A0ABV4M4E6_9VIBR</name>
<comment type="similarity">
    <text evidence="3">Belongs to the methyl-accepting chemotaxis (MCP) protein family.</text>
</comment>
<dbReference type="RefSeq" id="WP_371729924.1">
    <property type="nucleotide sequence ID" value="NZ_JBGOOT010000003.1"/>
</dbReference>
<dbReference type="SUPFAM" id="SSF55785">
    <property type="entry name" value="PYP-like sensor domain (PAS domain)"/>
    <property type="match status" value="1"/>
</dbReference>
<accession>A0ABV4M4E6</accession>
<feature type="transmembrane region" description="Helical" evidence="5">
    <location>
        <begin position="167"/>
        <end position="186"/>
    </location>
</feature>
<dbReference type="InterPro" id="IPR004090">
    <property type="entry name" value="Chemotax_Me-accpt_rcpt"/>
</dbReference>